<evidence type="ECO:0000256" key="1">
    <source>
        <dbReference type="SAM" id="MobiDB-lite"/>
    </source>
</evidence>
<feature type="compositionally biased region" description="Low complexity" evidence="1">
    <location>
        <begin position="165"/>
        <end position="175"/>
    </location>
</feature>
<evidence type="ECO:0000313" key="4">
    <source>
        <dbReference type="Proteomes" id="UP000009036"/>
    </source>
</evidence>
<dbReference type="AlphaFoldDB" id="A0A8B1NMJ3"/>
<feature type="compositionally biased region" description="Basic and acidic residues" evidence="1">
    <location>
        <begin position="8"/>
        <end position="19"/>
    </location>
</feature>
<feature type="compositionally biased region" description="Gly residues" evidence="1">
    <location>
        <begin position="20"/>
        <end position="41"/>
    </location>
</feature>
<feature type="compositionally biased region" description="Pro residues" evidence="1">
    <location>
        <begin position="74"/>
        <end position="86"/>
    </location>
</feature>
<gene>
    <name evidence="3" type="ORF">SU9_028015</name>
</gene>
<evidence type="ECO:0000313" key="3">
    <source>
        <dbReference type="EMBL" id="QTZ94824.1"/>
    </source>
</evidence>
<dbReference type="Pfam" id="PF13672">
    <property type="entry name" value="PP2C_2"/>
    <property type="match status" value="1"/>
</dbReference>
<keyword evidence="4" id="KW-1185">Reference proteome</keyword>
<feature type="compositionally biased region" description="Pro residues" evidence="1">
    <location>
        <begin position="253"/>
        <end position="269"/>
    </location>
</feature>
<feature type="compositionally biased region" description="Pro residues" evidence="1">
    <location>
        <begin position="122"/>
        <end position="131"/>
    </location>
</feature>
<protein>
    <submittedName>
        <fullName evidence="3">Protein phosphatase 2C domain-containing protein</fullName>
    </submittedName>
</protein>
<reference evidence="3" key="1">
    <citation type="journal article" date="2012" name="J. Bacteriol.">
        <title>Genome Sequence of Streptomyces auratus Strain AGR0001, a Phoslactomycin-Producing Actinomycete.</title>
        <authorList>
            <person name="Han X."/>
            <person name="Li M."/>
            <person name="Ding Z."/>
            <person name="Zhao J."/>
            <person name="Ji K."/>
            <person name="Wen M."/>
            <person name="Lu T."/>
        </authorList>
    </citation>
    <scope>NUCLEOTIDE SEQUENCE</scope>
    <source>
        <strain evidence="3">AGR0001</strain>
    </source>
</reference>
<dbReference type="EMBL" id="CP072931">
    <property type="protein sequence ID" value="QTZ94824.1"/>
    <property type="molecule type" value="Genomic_DNA"/>
</dbReference>
<dbReference type="Proteomes" id="UP000009036">
    <property type="component" value="Chromosome"/>
</dbReference>
<reference evidence="3" key="2">
    <citation type="submission" date="2021-04" db="EMBL/GenBank/DDBJ databases">
        <authorList>
            <person name="Wen M.-L."/>
            <person name="Han X.-L."/>
            <person name="Xiong J."/>
        </authorList>
    </citation>
    <scope>NUCLEOTIDE SEQUENCE</scope>
    <source>
        <strain evidence="3">AGR0001</strain>
    </source>
</reference>
<feature type="region of interest" description="Disordered" evidence="1">
    <location>
        <begin position="466"/>
        <end position="486"/>
    </location>
</feature>
<evidence type="ECO:0000259" key="2">
    <source>
        <dbReference type="Pfam" id="PF13672"/>
    </source>
</evidence>
<name>A0A8B1NMJ3_9ACTN</name>
<feature type="region of interest" description="Disordered" evidence="1">
    <location>
        <begin position="1"/>
        <end position="286"/>
    </location>
</feature>
<feature type="compositionally biased region" description="Low complexity" evidence="1">
    <location>
        <begin position="138"/>
        <end position="148"/>
    </location>
</feature>
<feature type="domain" description="PPM-type phosphatase" evidence="2">
    <location>
        <begin position="313"/>
        <end position="541"/>
    </location>
</feature>
<dbReference type="KEGG" id="sauh:SU9_028015"/>
<proteinExistence type="predicted"/>
<feature type="compositionally biased region" description="Pro residues" evidence="1">
    <location>
        <begin position="149"/>
        <end position="158"/>
    </location>
</feature>
<feature type="compositionally biased region" description="Pro residues" evidence="1">
    <location>
        <begin position="176"/>
        <end position="192"/>
    </location>
</feature>
<dbReference type="RefSeq" id="WP_211823532.1">
    <property type="nucleotide sequence ID" value="NZ_CP072931.1"/>
</dbReference>
<organism evidence="3 4">
    <name type="scientific">Streptomyces auratus AGR0001</name>
    <dbReference type="NCBI Taxonomy" id="1160718"/>
    <lineage>
        <taxon>Bacteria</taxon>
        <taxon>Bacillati</taxon>
        <taxon>Actinomycetota</taxon>
        <taxon>Actinomycetes</taxon>
        <taxon>Kitasatosporales</taxon>
        <taxon>Streptomycetaceae</taxon>
        <taxon>Streptomyces</taxon>
    </lineage>
</organism>
<sequence>MKQQGTGRGHEDDWWRRLYGDGGGSGGGGGGDDVPGSGAVGDTGPSDAPDTLDDRVASALRALAAPGRADRAPQRPPGRTAPPPPKPPRRADTVPPQQPRRWADTAPQEPPRWAEPADGEPPGRPEPAPGDPPERPDPAAGEPPGRAASPPPSAPSAPIPLQSTGPGTRPAAAPRRPAPAPRGAPGDMPPAAPAGGAGDRPPAYGRDPGERELTGPDPDERELTGPDPGGREPNGSEPNGYGPNGPDPNGYEPDPPGSGPHDPGPPPYGPNGYAPEPGPLPAADPAALDELVPDTALDGARYGSLTLRAASRRGDLARHRGDVRRDALLTVRFGAGRHALLLVAVATGLPGVEGAPRAAHDACALIGGAVGRSYTRLAEDIRTDQRDALKSGLQRLIDRGYGKLRARAAERGVPPEQYTAALRCLLLPADPECRTRVFFGVGAGGLFRLRDGAWQDLEPAALDHLPRHAPADAGDPPPPAAGGSAARPEPFLFRTAFARPGDTLLLCSAGFAEPLHQEPAFAARLAAAWSAPEPPGLADFLTAAQLRVEGHPKDRTAVGVWES</sequence>
<dbReference type="InterPro" id="IPR001932">
    <property type="entry name" value="PPM-type_phosphatase-like_dom"/>
</dbReference>
<accession>A0A8B1NMJ3</accession>